<dbReference type="AlphaFoldDB" id="A0AAQ4FFU1"/>
<evidence type="ECO:0000256" key="3">
    <source>
        <dbReference type="ARBA" id="ARBA00011277"/>
    </source>
</evidence>
<dbReference type="Pfam" id="PF09468">
    <property type="entry name" value="RNase_H2-Ydr279"/>
    <property type="match status" value="1"/>
</dbReference>
<comment type="caution">
    <text evidence="11">The sequence shown here is derived from an EMBL/GenBank/DDBJ whole genome shotgun (WGS) entry which is preliminary data.</text>
</comment>
<feature type="domain" description="Rnh202 triple barrel" evidence="10">
    <location>
        <begin position="23"/>
        <end position="92"/>
    </location>
</feature>
<dbReference type="GO" id="GO:0032299">
    <property type="term" value="C:ribonuclease H2 complex"/>
    <property type="evidence" value="ECO:0007669"/>
    <property type="project" value="InterPro"/>
</dbReference>
<comment type="similarity">
    <text evidence="2">Belongs to the RNase H2 subunit B family.</text>
</comment>
<evidence type="ECO:0000256" key="6">
    <source>
        <dbReference type="ARBA" id="ARBA00024778"/>
    </source>
</evidence>
<dbReference type="Gene3D" id="1.10.20.120">
    <property type="match status" value="1"/>
</dbReference>
<reference evidence="11 12" key="1">
    <citation type="journal article" date="2023" name="Arcadia Sci">
        <title>De novo assembly of a long-read Amblyomma americanum tick genome.</title>
        <authorList>
            <person name="Chou S."/>
            <person name="Poskanzer K.E."/>
            <person name="Rollins M."/>
            <person name="Thuy-Boun P.S."/>
        </authorList>
    </citation>
    <scope>NUCLEOTIDE SEQUENCE [LARGE SCALE GENOMIC DNA]</scope>
    <source>
        <strain evidence="11">F_SG_1</strain>
        <tissue evidence="11">Salivary glands</tissue>
    </source>
</reference>
<evidence type="ECO:0000259" key="10">
    <source>
        <dbReference type="Pfam" id="PF17745"/>
    </source>
</evidence>
<evidence type="ECO:0000256" key="4">
    <source>
        <dbReference type="ARBA" id="ARBA00019062"/>
    </source>
</evidence>
<dbReference type="CDD" id="cd09270">
    <property type="entry name" value="RNase_H2-B"/>
    <property type="match status" value="1"/>
</dbReference>
<dbReference type="Proteomes" id="UP001321473">
    <property type="component" value="Unassembled WGS sequence"/>
</dbReference>
<dbReference type="Pfam" id="PF17745">
    <property type="entry name" value="Ydr279_N"/>
    <property type="match status" value="1"/>
</dbReference>
<evidence type="ECO:0000256" key="7">
    <source>
        <dbReference type="ARBA" id="ARBA00033464"/>
    </source>
</evidence>
<evidence type="ECO:0000256" key="5">
    <source>
        <dbReference type="ARBA" id="ARBA00023242"/>
    </source>
</evidence>
<evidence type="ECO:0000256" key="1">
    <source>
        <dbReference type="ARBA" id="ARBA00004123"/>
    </source>
</evidence>
<keyword evidence="12" id="KW-1185">Reference proteome</keyword>
<comment type="function">
    <text evidence="6">Non catalytic subunit of RNase H2, an endonuclease that specifically degrades the RNA of RNA:DNA hybrids. Participates in DNA replication, possibly by mediating the removal of lagging-strand Okazaki fragment RNA primers during DNA replication. Mediates the excision of single ribonucleotides from DNA:RNA duplexes.</text>
</comment>
<evidence type="ECO:0000256" key="2">
    <source>
        <dbReference type="ARBA" id="ARBA00009823"/>
    </source>
</evidence>
<name>A0AAQ4FFU1_AMBAM</name>
<dbReference type="Gene3D" id="2.20.25.530">
    <property type="match status" value="1"/>
</dbReference>
<dbReference type="GO" id="GO:0005654">
    <property type="term" value="C:nucleoplasm"/>
    <property type="evidence" value="ECO:0007669"/>
    <property type="project" value="TreeGrafter"/>
</dbReference>
<dbReference type="PANTHER" id="PTHR13383">
    <property type="entry name" value="RIBONUCLEASE H2 SUBUNIT B"/>
    <property type="match status" value="1"/>
</dbReference>
<keyword evidence="5" id="KW-0539">Nucleus</keyword>
<feature type="domain" description="Ribonuclease H2 subunit B wHTH" evidence="9">
    <location>
        <begin position="95"/>
        <end position="221"/>
    </location>
</feature>
<comment type="subcellular location">
    <subcellularLocation>
        <location evidence="1">Nucleus</location>
    </subcellularLocation>
</comment>
<dbReference type="InterPro" id="IPR041195">
    <property type="entry name" value="Rnh202_N"/>
</dbReference>
<evidence type="ECO:0000259" key="9">
    <source>
        <dbReference type="Pfam" id="PF09468"/>
    </source>
</evidence>
<dbReference type="InterPro" id="IPR040456">
    <property type="entry name" value="RNase_H2_suB"/>
</dbReference>
<organism evidence="11 12">
    <name type="scientific">Amblyomma americanum</name>
    <name type="common">Lone star tick</name>
    <dbReference type="NCBI Taxonomy" id="6943"/>
    <lineage>
        <taxon>Eukaryota</taxon>
        <taxon>Metazoa</taxon>
        <taxon>Ecdysozoa</taxon>
        <taxon>Arthropoda</taxon>
        <taxon>Chelicerata</taxon>
        <taxon>Arachnida</taxon>
        <taxon>Acari</taxon>
        <taxon>Parasitiformes</taxon>
        <taxon>Ixodida</taxon>
        <taxon>Ixodoidea</taxon>
        <taxon>Ixodidae</taxon>
        <taxon>Amblyomminae</taxon>
        <taxon>Amblyomma</taxon>
    </lineage>
</organism>
<dbReference type="InterPro" id="IPR019024">
    <property type="entry name" value="RNase_H2_suB_wHTH"/>
</dbReference>
<dbReference type="PANTHER" id="PTHR13383:SF11">
    <property type="entry name" value="RIBONUCLEASE H2 SUBUNIT B"/>
    <property type="match status" value="1"/>
</dbReference>
<dbReference type="GO" id="GO:0006401">
    <property type="term" value="P:RNA catabolic process"/>
    <property type="evidence" value="ECO:0007669"/>
    <property type="project" value="TreeGrafter"/>
</dbReference>
<evidence type="ECO:0000313" key="12">
    <source>
        <dbReference type="Proteomes" id="UP001321473"/>
    </source>
</evidence>
<feature type="region of interest" description="Disordered" evidence="8">
    <location>
        <begin position="230"/>
        <end position="257"/>
    </location>
</feature>
<dbReference type="EMBL" id="JARKHS020002918">
    <property type="protein sequence ID" value="KAK8786177.1"/>
    <property type="molecule type" value="Genomic_DNA"/>
</dbReference>
<comment type="subunit">
    <text evidence="3">The RNase H2 complex is a heterotrimer composed of the catalytic subunit RNASEH2A and the non-catalytic subunits RNASEH2B and RNASEH2C.</text>
</comment>
<gene>
    <name evidence="11" type="ORF">V5799_007457</name>
</gene>
<protein>
    <recommendedName>
        <fullName evidence="4">Ribonuclease H2 subunit B</fullName>
    </recommendedName>
    <alternativeName>
        <fullName evidence="7">Ribonuclease HI subunit B</fullName>
    </alternativeName>
</protein>
<accession>A0AAQ4FFU1</accession>
<proteinExistence type="inferred from homology"/>
<evidence type="ECO:0000313" key="11">
    <source>
        <dbReference type="EMBL" id="KAK8786177.1"/>
    </source>
</evidence>
<evidence type="ECO:0000256" key="8">
    <source>
        <dbReference type="SAM" id="MobiDB-lite"/>
    </source>
</evidence>
<sequence>MAPQRNGDVSLCEGSKEPLRVFVLPDKLATKDGQVHSFVRLPHPKTDASSLYIKADSGEYLELVKFKEKYGSWIVNNFVEPDGSLCVATPMDPMFFALALLHKSDAKFRPLDDFVEDNSFPHLIAVVRSCSSRVQHIADVKELGENRVYRYNESKCLEWLTKKVKIGAAALESANIQVAAACMSAALVRSKHDSQPTNEEYMLTAYSIVADYVPPALSLLLKSSLGLDTNPAAEEKPKEPGSPPPKKQKTEPVEPLEDYTKGASQDAMLKTAKVTSVQCKLAKQIEWKQLPEVVFVACILGKNALYCHF</sequence>